<protein>
    <submittedName>
        <fullName evidence="9">ABC-type sugar transport system, substrate-binding protein, contains N-terminal xre family HTH domain</fullName>
    </submittedName>
</protein>
<accession>A0A1I0QD53</accession>
<sequence>MRQRFFYLLVLAAVLASCSGDKVKYRIGISQCSDDIWRNKQNAELRMGAYFHDNVELKFAAAYDSDERQVQQIDSLVNDGIDLMIVAPNQVQTISPAIDRAYEKGIPVIVFERKTSSRKYTAFIGADNYEMGRMMGEYIASRLHGQGTVLEIKGLEGSSSAIERHNGFMNALKDTPGIKIVGSLQGDWTEESAVEAMKQWLADNPDNRVDCVFGHNDRMAMGARTAIAKSSLATIHVPLFCGIDGLPGENGGIQLVRDSLLDASYIYPTHGDQIIELAVSILEGKPYKKETMLMSALVTSDNAKVLLMQSEELMRQADHLDQLHNKADNYLHELDTQRVVNWLAIGIIALLIVVFVLFYLYHLRKISMQRARVVNTLWNLKPEDVTVISEPSESQKTSEISEASGSSVIPEESDASAVSLFITRFKEVVEARLTDSNTSVEDLAEDMNLSRVQLYRKVKAVTGSSPVELLRTARLSCAYQLLLTTDKSVSEVAYAVGFTAPSYFTKCFKEEYGMVPGDVRK</sequence>
<dbReference type="EMBL" id="FOIQ01000006">
    <property type="protein sequence ID" value="SEW24824.1"/>
    <property type="molecule type" value="Genomic_DNA"/>
</dbReference>
<dbReference type="Gene3D" id="1.10.10.60">
    <property type="entry name" value="Homeodomain-like"/>
    <property type="match status" value="1"/>
</dbReference>
<keyword evidence="10" id="KW-1185">Reference proteome</keyword>
<keyword evidence="5" id="KW-0238">DNA-binding</keyword>
<dbReference type="PROSITE" id="PS01124">
    <property type="entry name" value="HTH_ARAC_FAMILY_2"/>
    <property type="match status" value="1"/>
</dbReference>
<dbReference type="Proteomes" id="UP000199373">
    <property type="component" value="Unassembled WGS sequence"/>
</dbReference>
<dbReference type="InterPro" id="IPR020449">
    <property type="entry name" value="Tscrpt_reg_AraC-type_HTH"/>
</dbReference>
<keyword evidence="9" id="KW-0813">Transport</keyword>
<organism evidence="9 10">
    <name type="scientific">Prevotella aff. ruminicola Tc2-24</name>
    <dbReference type="NCBI Taxonomy" id="81582"/>
    <lineage>
        <taxon>Bacteria</taxon>
        <taxon>Pseudomonadati</taxon>
        <taxon>Bacteroidota</taxon>
        <taxon>Bacteroidia</taxon>
        <taxon>Bacteroidales</taxon>
        <taxon>Prevotellaceae</taxon>
        <taxon>Prevotella</taxon>
    </lineage>
</organism>
<dbReference type="Pfam" id="PF12833">
    <property type="entry name" value="HTH_18"/>
    <property type="match status" value="1"/>
</dbReference>
<reference evidence="9 10" key="1">
    <citation type="submission" date="2016-10" db="EMBL/GenBank/DDBJ databases">
        <authorList>
            <person name="de Groot N.N."/>
        </authorList>
    </citation>
    <scope>NUCLEOTIDE SEQUENCE [LARGE SCALE GENOMIC DNA]</scope>
    <source>
        <strain evidence="9 10">TC2-24</strain>
    </source>
</reference>
<evidence type="ECO:0000256" key="2">
    <source>
        <dbReference type="ARBA" id="ARBA00007639"/>
    </source>
</evidence>
<comment type="subcellular location">
    <subcellularLocation>
        <location evidence="1">Cell envelope</location>
    </subcellularLocation>
</comment>
<keyword evidence="7" id="KW-0812">Transmembrane</keyword>
<dbReference type="SMART" id="SM00342">
    <property type="entry name" value="HTH_ARAC"/>
    <property type="match status" value="1"/>
</dbReference>
<evidence type="ECO:0000256" key="3">
    <source>
        <dbReference type="ARBA" id="ARBA00022729"/>
    </source>
</evidence>
<dbReference type="CDD" id="cd06308">
    <property type="entry name" value="PBP1_sensor_kinase-like"/>
    <property type="match status" value="1"/>
</dbReference>
<dbReference type="PANTHER" id="PTHR46847">
    <property type="entry name" value="D-ALLOSE-BINDING PERIPLASMIC PROTEIN-RELATED"/>
    <property type="match status" value="1"/>
</dbReference>
<dbReference type="InterPro" id="IPR009057">
    <property type="entry name" value="Homeodomain-like_sf"/>
</dbReference>
<evidence type="ECO:0000313" key="10">
    <source>
        <dbReference type="Proteomes" id="UP000199373"/>
    </source>
</evidence>
<comment type="similarity">
    <text evidence="2">Belongs to the bacterial solute-binding protein 2 family.</text>
</comment>
<dbReference type="SUPFAM" id="SSF46689">
    <property type="entry name" value="Homeodomain-like"/>
    <property type="match status" value="1"/>
</dbReference>
<dbReference type="InterPro" id="IPR025997">
    <property type="entry name" value="SBP_2_dom"/>
</dbReference>
<dbReference type="Gene3D" id="3.40.50.2300">
    <property type="match status" value="2"/>
</dbReference>
<dbReference type="Pfam" id="PF13407">
    <property type="entry name" value="Peripla_BP_4"/>
    <property type="match status" value="1"/>
</dbReference>
<dbReference type="PRINTS" id="PR00032">
    <property type="entry name" value="HTHARAC"/>
</dbReference>
<evidence type="ECO:0000256" key="1">
    <source>
        <dbReference type="ARBA" id="ARBA00004196"/>
    </source>
</evidence>
<dbReference type="PANTHER" id="PTHR46847:SF1">
    <property type="entry name" value="D-ALLOSE-BINDING PERIPLASMIC PROTEIN-RELATED"/>
    <property type="match status" value="1"/>
</dbReference>
<proteinExistence type="inferred from homology"/>
<keyword evidence="6" id="KW-0804">Transcription</keyword>
<feature type="transmembrane region" description="Helical" evidence="7">
    <location>
        <begin position="339"/>
        <end position="361"/>
    </location>
</feature>
<evidence type="ECO:0000256" key="4">
    <source>
        <dbReference type="ARBA" id="ARBA00023015"/>
    </source>
</evidence>
<keyword evidence="9" id="KW-0762">Sugar transport</keyword>
<keyword evidence="4" id="KW-0805">Transcription regulation</keyword>
<dbReference type="InterPro" id="IPR028082">
    <property type="entry name" value="Peripla_BP_I"/>
</dbReference>
<evidence type="ECO:0000256" key="6">
    <source>
        <dbReference type="ARBA" id="ARBA00023163"/>
    </source>
</evidence>
<dbReference type="GO" id="GO:0030246">
    <property type="term" value="F:carbohydrate binding"/>
    <property type="evidence" value="ECO:0007669"/>
    <property type="project" value="UniProtKB-ARBA"/>
</dbReference>
<evidence type="ECO:0000256" key="7">
    <source>
        <dbReference type="SAM" id="Phobius"/>
    </source>
</evidence>
<dbReference type="GO" id="GO:0030313">
    <property type="term" value="C:cell envelope"/>
    <property type="evidence" value="ECO:0007669"/>
    <property type="project" value="UniProtKB-SubCell"/>
</dbReference>
<dbReference type="PROSITE" id="PS51257">
    <property type="entry name" value="PROKAR_LIPOPROTEIN"/>
    <property type="match status" value="1"/>
</dbReference>
<evidence type="ECO:0000256" key="5">
    <source>
        <dbReference type="ARBA" id="ARBA00023125"/>
    </source>
</evidence>
<dbReference type="GO" id="GO:0003700">
    <property type="term" value="F:DNA-binding transcription factor activity"/>
    <property type="evidence" value="ECO:0007669"/>
    <property type="project" value="InterPro"/>
</dbReference>
<dbReference type="AlphaFoldDB" id="A0A1I0QD53"/>
<evidence type="ECO:0000259" key="8">
    <source>
        <dbReference type="PROSITE" id="PS01124"/>
    </source>
</evidence>
<dbReference type="GO" id="GO:0043565">
    <property type="term" value="F:sequence-specific DNA binding"/>
    <property type="evidence" value="ECO:0007669"/>
    <property type="project" value="InterPro"/>
</dbReference>
<name>A0A1I0QD53_9BACT</name>
<evidence type="ECO:0000313" key="9">
    <source>
        <dbReference type="EMBL" id="SEW24824.1"/>
    </source>
</evidence>
<dbReference type="InterPro" id="IPR018060">
    <property type="entry name" value="HTH_AraC"/>
</dbReference>
<keyword evidence="7" id="KW-1133">Transmembrane helix</keyword>
<keyword evidence="7" id="KW-0472">Membrane</keyword>
<gene>
    <name evidence="9" type="ORF">SAMN04487850_2356</name>
</gene>
<feature type="domain" description="HTH araC/xylS-type" evidence="8">
    <location>
        <begin position="423"/>
        <end position="521"/>
    </location>
</feature>
<keyword evidence="3" id="KW-0732">Signal</keyword>
<dbReference type="SUPFAM" id="SSF53822">
    <property type="entry name" value="Periplasmic binding protein-like I"/>
    <property type="match status" value="1"/>
</dbReference>